<sequence>MIEFQKNILRVSKGRTRLPAMSWQLRMSGYASTLDTHVQLSPRIWILYTDKRWKKEIKRFARESEWLEHEGFGKVEVRQGGPRPSTKSTSVLVEGLVFDPQHGFSLGEGLHVYLHVENPQHDCSSVNGLILCATTTRLGQVHGQRLSRIGGSISVNSTNIAVTTGHGIFELIMNLFEDGLARDDNSFPSFRDDPGHDSDSNCFPYEDSSDDESGWDSDMEGQSSEIDELPWPCALGEPDTDSIKEWTAVELHGLTSFLGINHVDLIRLSHQFVNHVPFAEFPNHAINPGDTDFSLWSLRQQHHTTNEFSHAPGGSKVSVVELPNLSTDESLQVIIILGPEKTLNGTCLAGFSEFMVQGVIFTTRKIRTEAPLALGCSGAWVVTHDTHSLMGMVIAAHQNEPYIHMVTRERLFADIKGALPAGFDVTLSPRVEPTTSSDTGKRTEAPAQYERAAGIMKEITSTERQRLC</sequence>
<feature type="region of interest" description="Disordered" evidence="1">
    <location>
        <begin position="186"/>
        <end position="223"/>
    </location>
</feature>
<accession>A0AA39YXN0</accession>
<evidence type="ECO:0000313" key="2">
    <source>
        <dbReference type="EMBL" id="KAK0660467.1"/>
    </source>
</evidence>
<feature type="compositionally biased region" description="Acidic residues" evidence="1">
    <location>
        <begin position="207"/>
        <end position="219"/>
    </location>
</feature>
<dbReference type="AlphaFoldDB" id="A0AA39YXN0"/>
<organism evidence="2 3">
    <name type="scientific">Cercophora samala</name>
    <dbReference type="NCBI Taxonomy" id="330535"/>
    <lineage>
        <taxon>Eukaryota</taxon>
        <taxon>Fungi</taxon>
        <taxon>Dikarya</taxon>
        <taxon>Ascomycota</taxon>
        <taxon>Pezizomycotina</taxon>
        <taxon>Sordariomycetes</taxon>
        <taxon>Sordariomycetidae</taxon>
        <taxon>Sordariales</taxon>
        <taxon>Lasiosphaeriaceae</taxon>
        <taxon>Cercophora</taxon>
    </lineage>
</organism>
<evidence type="ECO:0000256" key="1">
    <source>
        <dbReference type="SAM" id="MobiDB-lite"/>
    </source>
</evidence>
<gene>
    <name evidence="2" type="ORF">QBC41DRAFT_261721</name>
</gene>
<keyword evidence="3" id="KW-1185">Reference proteome</keyword>
<dbReference type="Proteomes" id="UP001174997">
    <property type="component" value="Unassembled WGS sequence"/>
</dbReference>
<feature type="non-terminal residue" evidence="2">
    <location>
        <position position="468"/>
    </location>
</feature>
<name>A0AA39YXN0_9PEZI</name>
<dbReference type="EMBL" id="JAULSY010000165">
    <property type="protein sequence ID" value="KAK0660467.1"/>
    <property type="molecule type" value="Genomic_DNA"/>
</dbReference>
<evidence type="ECO:0000313" key="3">
    <source>
        <dbReference type="Proteomes" id="UP001174997"/>
    </source>
</evidence>
<proteinExistence type="predicted"/>
<feature type="compositionally biased region" description="Basic and acidic residues" evidence="1">
    <location>
        <begin position="186"/>
        <end position="199"/>
    </location>
</feature>
<protein>
    <submittedName>
        <fullName evidence="2">Uncharacterized protein</fullName>
    </submittedName>
</protein>
<reference evidence="2" key="1">
    <citation type="submission" date="2023-06" db="EMBL/GenBank/DDBJ databases">
        <title>Genome-scale phylogeny and comparative genomics of the fungal order Sordariales.</title>
        <authorList>
            <consortium name="Lawrence Berkeley National Laboratory"/>
            <person name="Hensen N."/>
            <person name="Bonometti L."/>
            <person name="Westerberg I."/>
            <person name="Brannstrom I.O."/>
            <person name="Guillou S."/>
            <person name="Cros-Aarteil S."/>
            <person name="Calhoun S."/>
            <person name="Haridas S."/>
            <person name="Kuo A."/>
            <person name="Mondo S."/>
            <person name="Pangilinan J."/>
            <person name="Riley R."/>
            <person name="Labutti K."/>
            <person name="Andreopoulos B."/>
            <person name="Lipzen A."/>
            <person name="Chen C."/>
            <person name="Yanf M."/>
            <person name="Daum C."/>
            <person name="Ng V."/>
            <person name="Clum A."/>
            <person name="Steindorff A."/>
            <person name="Ohm R."/>
            <person name="Martin F."/>
            <person name="Silar P."/>
            <person name="Natvig D."/>
            <person name="Lalanne C."/>
            <person name="Gautier V."/>
            <person name="Ament-Velasquez S.L."/>
            <person name="Kruys A."/>
            <person name="Hutchinson M.I."/>
            <person name="Powell A.J."/>
            <person name="Barry K."/>
            <person name="Miller A.N."/>
            <person name="Grigoriev I.V."/>
            <person name="Debuchy R."/>
            <person name="Gladieux P."/>
            <person name="Thoren M.H."/>
            <person name="Johannesson H."/>
        </authorList>
    </citation>
    <scope>NUCLEOTIDE SEQUENCE</scope>
    <source>
        <strain evidence="2">CBS 307.81</strain>
    </source>
</reference>
<comment type="caution">
    <text evidence="2">The sequence shown here is derived from an EMBL/GenBank/DDBJ whole genome shotgun (WGS) entry which is preliminary data.</text>
</comment>